<dbReference type="InterPro" id="IPR011009">
    <property type="entry name" value="Kinase-like_dom_sf"/>
</dbReference>
<dbReference type="GO" id="GO:0016301">
    <property type="term" value="F:kinase activity"/>
    <property type="evidence" value="ECO:0007669"/>
    <property type="project" value="UniProtKB-KW"/>
</dbReference>
<evidence type="ECO:0000313" key="1">
    <source>
        <dbReference type="EMBL" id="XBH02729.1"/>
    </source>
</evidence>
<gene>
    <name evidence="1" type="ORF">V5E97_31065</name>
</gene>
<dbReference type="RefSeq" id="WP_406695470.1">
    <property type="nucleotide sequence ID" value="NZ_CP155447.1"/>
</dbReference>
<keyword evidence="1" id="KW-0418">Kinase</keyword>
<dbReference type="SUPFAM" id="SSF56112">
    <property type="entry name" value="Protein kinase-like (PK-like)"/>
    <property type="match status" value="1"/>
</dbReference>
<accession>A0AAU7CBW4</accession>
<dbReference type="AlphaFoldDB" id="A0AAU7CBW4"/>
<protein>
    <submittedName>
        <fullName evidence="1">Lipopolysaccharide kinase InaA family protein</fullName>
    </submittedName>
</protein>
<organism evidence="1">
    <name type="scientific">Singulisphaera sp. Ch08</name>
    <dbReference type="NCBI Taxonomy" id="3120278"/>
    <lineage>
        <taxon>Bacteria</taxon>
        <taxon>Pseudomonadati</taxon>
        <taxon>Planctomycetota</taxon>
        <taxon>Planctomycetia</taxon>
        <taxon>Isosphaerales</taxon>
        <taxon>Isosphaeraceae</taxon>
        <taxon>Singulisphaera</taxon>
    </lineage>
</organism>
<sequence length="592" mass="68846">MSWLFRKIPKAPPSERLFEPPEWDWAQADDVGWWVRADWKQALIGPRGLRLEEWRRNGQLTVVKTGPHRVVYRAELPEGAVYVKHFLVPGLRAKLRQWIRRGKGRNEGRRTRYLAAIGVTTITPIALGEQRKRFILFENYLITHAIPETLPLDEFVESRLPQEPAHRQTRIRQNLAAALGTLTARLHDAGFVHQDFHPGNILVRMEDNDDLPRLAMIDLDALRVCHPLSWPEAQVNLALLNHYFWLRCGRSDRYRFYKTYLRDRKVTPPDPSGFARSIENATRAWAERLWRRWGKRCQGSNKYFASYRGQHAWSIASRDLDPDIVKALLEDPDAPFSDRGTVILKQSRTTTVAETTLLVQGRPTRVIYKRFNKRSWIDPYLTWFRPSRAWQSWQAGQHLASRAIPTPRNLAFIARLRPFLRDPGSWYLPHETYLVTIKEEGSITLGDYVHKVLPTLEPVARRAQIRRLTLALASLLRKMHERSLSDRDLKASNLLILGDPLAPELELSVIDLVGVRLIHPLPKHRQIQNLARLYLSLADVKGRTRTDALRFLRAYLPWGLTPYNDWKGFWRAIAIASQTKIERNKRRGRVLS</sequence>
<name>A0AAU7CBW4_9BACT</name>
<dbReference type="EMBL" id="CP155447">
    <property type="protein sequence ID" value="XBH02729.1"/>
    <property type="molecule type" value="Genomic_DNA"/>
</dbReference>
<reference evidence="1" key="1">
    <citation type="submission" date="2024-05" db="EMBL/GenBank/DDBJ databases">
        <title>Planctomycetes of the genus Singulisphaera possess chitinolytic capabilities.</title>
        <authorList>
            <person name="Ivanova A."/>
        </authorList>
    </citation>
    <scope>NUCLEOTIDE SEQUENCE</scope>
    <source>
        <strain evidence="1">Ch08T</strain>
    </source>
</reference>
<dbReference type="Gene3D" id="1.10.510.10">
    <property type="entry name" value="Transferase(Phosphotransferase) domain 1"/>
    <property type="match status" value="1"/>
</dbReference>
<keyword evidence="1" id="KW-0808">Transferase</keyword>
<proteinExistence type="predicted"/>
<dbReference type="Pfam" id="PF06293">
    <property type="entry name" value="Kdo"/>
    <property type="match status" value="2"/>
</dbReference>